<evidence type="ECO:0000256" key="1">
    <source>
        <dbReference type="SAM" id="Coils"/>
    </source>
</evidence>
<dbReference type="RefSeq" id="XP_014476461.1">
    <property type="nucleotide sequence ID" value="XM_014620975.1"/>
</dbReference>
<proteinExistence type="predicted"/>
<name>A0A6P3XDE5_DINQU</name>
<dbReference type="OrthoDB" id="7695265at2759"/>
<dbReference type="KEGG" id="dqu:106745394"/>
<reference evidence="3" key="1">
    <citation type="submission" date="2025-08" db="UniProtKB">
        <authorList>
            <consortium name="RefSeq"/>
        </authorList>
    </citation>
    <scope>IDENTIFICATION</scope>
</reference>
<dbReference type="GeneID" id="106745394"/>
<organism evidence="2 3">
    <name type="scientific">Dinoponera quadriceps</name>
    <name type="common">South American ant</name>
    <dbReference type="NCBI Taxonomy" id="609295"/>
    <lineage>
        <taxon>Eukaryota</taxon>
        <taxon>Metazoa</taxon>
        <taxon>Ecdysozoa</taxon>
        <taxon>Arthropoda</taxon>
        <taxon>Hexapoda</taxon>
        <taxon>Insecta</taxon>
        <taxon>Pterygota</taxon>
        <taxon>Neoptera</taxon>
        <taxon>Endopterygota</taxon>
        <taxon>Hymenoptera</taxon>
        <taxon>Apocrita</taxon>
        <taxon>Aculeata</taxon>
        <taxon>Formicoidea</taxon>
        <taxon>Formicidae</taxon>
        <taxon>Ponerinae</taxon>
        <taxon>Ponerini</taxon>
        <taxon>Dinoponera</taxon>
    </lineage>
</organism>
<dbReference type="PANTHER" id="PTHR47027">
    <property type="entry name" value="REVERSE TRANSCRIPTASE DOMAIN-CONTAINING PROTEIN"/>
    <property type="match status" value="1"/>
</dbReference>
<accession>A0A6P3XDE5</accession>
<feature type="coiled-coil region" evidence="1">
    <location>
        <begin position="99"/>
        <end position="126"/>
    </location>
</feature>
<dbReference type="AlphaFoldDB" id="A0A6P3XDE5"/>
<evidence type="ECO:0000313" key="3">
    <source>
        <dbReference type="RefSeq" id="XP_014476461.1"/>
    </source>
</evidence>
<evidence type="ECO:0000313" key="2">
    <source>
        <dbReference type="Proteomes" id="UP000515204"/>
    </source>
</evidence>
<protein>
    <submittedName>
        <fullName evidence="3">Uncharacterized protein LOC106745394</fullName>
    </submittedName>
</protein>
<dbReference type="PANTHER" id="PTHR47027:SF25">
    <property type="entry name" value="REVERSE TRANSCRIPTASE DOMAIN-CONTAINING PROTEIN"/>
    <property type="match status" value="1"/>
</dbReference>
<sequence>MWRALKRLDIHGEIIEIIKEAYNDFTCRVVHQGKITEPFAVSSGVKQKCILLLTIFLAVLNEVMRNTTEGKKRDIQWGLTKRLKDLDFADNIYLLAQNYTDLEGKLRDLETEARTTEMQINIATNKRMKINTRDQRELHIIIGKIEEVGEFTYLCSKDKDDLFNHLVDYLDNFIKIPANTGNVLYKCVENQRTILRNEL</sequence>
<gene>
    <name evidence="3" type="primary">LOC106745394</name>
</gene>
<dbReference type="Proteomes" id="UP000515204">
    <property type="component" value="Unplaced"/>
</dbReference>
<keyword evidence="1" id="KW-0175">Coiled coil</keyword>
<keyword evidence="2" id="KW-1185">Reference proteome</keyword>